<feature type="compositionally biased region" description="Polar residues" evidence="1">
    <location>
        <begin position="145"/>
        <end position="168"/>
    </location>
</feature>
<proteinExistence type="predicted"/>
<evidence type="ECO:0000256" key="1">
    <source>
        <dbReference type="SAM" id="MobiDB-lite"/>
    </source>
</evidence>
<accession>A0A250WTP2</accession>
<gene>
    <name evidence="2" type="ORF">CEUSTIGMA_g1643.t1</name>
</gene>
<protein>
    <submittedName>
        <fullName evidence="2">Uncharacterized protein</fullName>
    </submittedName>
</protein>
<feature type="compositionally biased region" description="Acidic residues" evidence="1">
    <location>
        <begin position="170"/>
        <end position="180"/>
    </location>
</feature>
<feature type="region of interest" description="Disordered" evidence="1">
    <location>
        <begin position="111"/>
        <end position="186"/>
    </location>
</feature>
<name>A0A250WTP2_9CHLO</name>
<dbReference type="EMBL" id="BEGY01000006">
    <property type="protein sequence ID" value="GAX74194.1"/>
    <property type="molecule type" value="Genomic_DNA"/>
</dbReference>
<keyword evidence="3" id="KW-1185">Reference proteome</keyword>
<comment type="caution">
    <text evidence="2">The sequence shown here is derived from an EMBL/GenBank/DDBJ whole genome shotgun (WGS) entry which is preliminary data.</text>
</comment>
<evidence type="ECO:0000313" key="2">
    <source>
        <dbReference type="EMBL" id="GAX74194.1"/>
    </source>
</evidence>
<evidence type="ECO:0000313" key="3">
    <source>
        <dbReference type="Proteomes" id="UP000232323"/>
    </source>
</evidence>
<dbReference type="OrthoDB" id="10686387at2759"/>
<reference evidence="2 3" key="1">
    <citation type="submission" date="2017-08" db="EMBL/GenBank/DDBJ databases">
        <title>Acidophilic green algal genome provides insights into adaptation to an acidic environment.</title>
        <authorList>
            <person name="Hirooka S."/>
            <person name="Hirose Y."/>
            <person name="Kanesaki Y."/>
            <person name="Higuchi S."/>
            <person name="Fujiwara T."/>
            <person name="Onuma R."/>
            <person name="Era A."/>
            <person name="Ohbayashi R."/>
            <person name="Uzuka A."/>
            <person name="Nozaki H."/>
            <person name="Yoshikawa H."/>
            <person name="Miyagishima S.Y."/>
        </authorList>
    </citation>
    <scope>NUCLEOTIDE SEQUENCE [LARGE SCALE GENOMIC DNA]</scope>
    <source>
        <strain evidence="2 3">NIES-2499</strain>
    </source>
</reference>
<sequence length="186" mass="20117">MDSNDLDSELQSLRSFYADLDVNIVDAAWEQSGHDYKVAMEELAEVVKSPTAAAKLMRRDAARDSSSSWDLTSMAASLSVLGQSVSEQITVIADNISDFVADLASAFDAGWDTDGQGVDPSGRSEAGPSTSPRDIAVVMHGGMESQRTSNRRQQASTTFEKSGHSQSMVADEEPDQGWEEDDKKYA</sequence>
<organism evidence="2 3">
    <name type="scientific">Chlamydomonas eustigma</name>
    <dbReference type="NCBI Taxonomy" id="1157962"/>
    <lineage>
        <taxon>Eukaryota</taxon>
        <taxon>Viridiplantae</taxon>
        <taxon>Chlorophyta</taxon>
        <taxon>core chlorophytes</taxon>
        <taxon>Chlorophyceae</taxon>
        <taxon>CS clade</taxon>
        <taxon>Chlamydomonadales</taxon>
        <taxon>Chlamydomonadaceae</taxon>
        <taxon>Chlamydomonas</taxon>
    </lineage>
</organism>
<dbReference type="AlphaFoldDB" id="A0A250WTP2"/>
<dbReference type="Proteomes" id="UP000232323">
    <property type="component" value="Unassembled WGS sequence"/>
</dbReference>